<reference evidence="2 4" key="2">
    <citation type="journal article" date="2024" name="BMC Genomics">
        <title>De novo assembly and annotation of Popillia japonica's genome with initial clues to its potential as an invasive pest.</title>
        <authorList>
            <person name="Cucini C."/>
            <person name="Boschi S."/>
            <person name="Funari R."/>
            <person name="Cardaioli E."/>
            <person name="Iannotti N."/>
            <person name="Marturano G."/>
            <person name="Paoli F."/>
            <person name="Bruttini M."/>
            <person name="Carapelli A."/>
            <person name="Frati F."/>
            <person name="Nardi F."/>
        </authorList>
    </citation>
    <scope>NUCLEOTIDE SEQUENCE [LARGE SCALE GENOMIC DNA]</scope>
    <source>
        <strain evidence="2">DMR45628</strain>
    </source>
</reference>
<keyword evidence="4" id="KW-1185">Reference proteome</keyword>
<dbReference type="AlphaFoldDB" id="A0AAW1L5T3"/>
<evidence type="ECO:0000256" key="1">
    <source>
        <dbReference type="SAM" id="MobiDB-lite"/>
    </source>
</evidence>
<protein>
    <submittedName>
        <fullName evidence="2">Uncharacterized protein</fullName>
    </submittedName>
</protein>
<comment type="caution">
    <text evidence="2">The sequence shown here is derived from an EMBL/GenBank/DDBJ whole genome shotgun (WGS) entry which is preliminary data.</text>
</comment>
<evidence type="ECO:0000313" key="4">
    <source>
        <dbReference type="Proteomes" id="UP001458880"/>
    </source>
</evidence>
<evidence type="ECO:0000313" key="2">
    <source>
        <dbReference type="EMBL" id="KAK9730193.1"/>
    </source>
</evidence>
<sequence length="102" mass="11872">MNSNREYKTNTTRCKLVTGIIKLKKMLRPTQVKKVPTKTEDNTAIERNQIGQMNNSSFDRFATINKTFIIRKRDRSLPSGSGHNVRSKELRRSRIPVLKRNI</sequence>
<accession>A0AAW1L5T3</accession>
<organism evidence="2 4">
    <name type="scientific">Popillia japonica</name>
    <name type="common">Japanese beetle</name>
    <dbReference type="NCBI Taxonomy" id="7064"/>
    <lineage>
        <taxon>Eukaryota</taxon>
        <taxon>Metazoa</taxon>
        <taxon>Ecdysozoa</taxon>
        <taxon>Arthropoda</taxon>
        <taxon>Hexapoda</taxon>
        <taxon>Insecta</taxon>
        <taxon>Pterygota</taxon>
        <taxon>Neoptera</taxon>
        <taxon>Endopterygota</taxon>
        <taxon>Coleoptera</taxon>
        <taxon>Polyphaga</taxon>
        <taxon>Scarabaeiformia</taxon>
        <taxon>Scarabaeidae</taxon>
        <taxon>Rutelinae</taxon>
        <taxon>Popillia</taxon>
    </lineage>
</organism>
<dbReference type="Proteomes" id="UP001458880">
    <property type="component" value="Unassembled WGS sequence"/>
</dbReference>
<dbReference type="EMBL" id="JASPKY010000151">
    <property type="protein sequence ID" value="KAK9730194.1"/>
    <property type="molecule type" value="Genomic_DNA"/>
</dbReference>
<reference evidence="2" key="1">
    <citation type="submission" date="2023-05" db="EMBL/GenBank/DDBJ databases">
        <authorList>
            <person name="Nardi F."/>
            <person name="Carapelli A."/>
            <person name="Cucini C."/>
        </authorList>
    </citation>
    <scope>NUCLEOTIDE SEQUENCE</scope>
    <source>
        <strain evidence="2">DMR45628</strain>
        <tissue evidence="2">Testes</tissue>
    </source>
</reference>
<proteinExistence type="predicted"/>
<feature type="region of interest" description="Disordered" evidence="1">
    <location>
        <begin position="75"/>
        <end position="102"/>
    </location>
</feature>
<gene>
    <name evidence="3" type="ORF">QE152_g15406</name>
    <name evidence="2" type="ORF">QE152_g15407</name>
</gene>
<name>A0AAW1L5T3_POPJA</name>
<dbReference type="EMBL" id="JASPKY010000151">
    <property type="protein sequence ID" value="KAK9730193.1"/>
    <property type="molecule type" value="Genomic_DNA"/>
</dbReference>
<evidence type="ECO:0000313" key="3">
    <source>
        <dbReference type="EMBL" id="KAK9730194.1"/>
    </source>
</evidence>